<dbReference type="GeneID" id="94549770"/>
<accession>A0A2U1FSI0</accession>
<dbReference type="Pfam" id="PF02146">
    <property type="entry name" value="SIR2"/>
    <property type="match status" value="1"/>
</dbReference>
<feature type="domain" description="Deacetylase sirtuin-type" evidence="5">
    <location>
        <begin position="1"/>
        <end position="234"/>
    </location>
</feature>
<dbReference type="InterPro" id="IPR026591">
    <property type="entry name" value="Sirtuin_cat_small_dom_sf"/>
</dbReference>
<dbReference type="GO" id="GO:0070403">
    <property type="term" value="F:NAD+ binding"/>
    <property type="evidence" value="ECO:0007669"/>
    <property type="project" value="UniProtKB-UniRule"/>
</dbReference>
<dbReference type="PANTHER" id="PTHR11085">
    <property type="entry name" value="NAD-DEPENDENT PROTEIN DEACYLASE SIRTUIN-5, MITOCHONDRIAL-RELATED"/>
    <property type="match status" value="1"/>
</dbReference>
<dbReference type="AlphaFoldDB" id="A0A2U1FSI0"/>
<evidence type="ECO:0000256" key="1">
    <source>
        <dbReference type="ARBA" id="ARBA00022679"/>
    </source>
</evidence>
<feature type="binding site" evidence="3">
    <location>
        <begin position="174"/>
        <end position="176"/>
    </location>
    <ligand>
        <name>NAD(+)</name>
        <dbReference type="ChEBI" id="CHEBI:57540"/>
    </ligand>
</feature>
<feature type="active site" description="Proton acceptor" evidence="3">
    <location>
        <position position="106"/>
    </location>
</feature>
<feature type="binding site" evidence="3">
    <location>
        <position position="217"/>
    </location>
    <ligand>
        <name>NAD(+)</name>
        <dbReference type="ChEBI" id="CHEBI:57540"/>
    </ligand>
</feature>
<evidence type="ECO:0000313" key="7">
    <source>
        <dbReference type="Proteomes" id="UP000245462"/>
    </source>
</evidence>
<dbReference type="Gene3D" id="3.40.50.1220">
    <property type="entry name" value="TPP-binding domain"/>
    <property type="match status" value="1"/>
</dbReference>
<dbReference type="GO" id="GO:0005737">
    <property type="term" value="C:cytoplasm"/>
    <property type="evidence" value="ECO:0007669"/>
    <property type="project" value="UniProtKB-SubCell"/>
</dbReference>
<dbReference type="InterPro" id="IPR003000">
    <property type="entry name" value="Sirtuin"/>
</dbReference>
<dbReference type="RefSeq" id="WP_116678322.1">
    <property type="nucleotide sequence ID" value="NZ_JBGYUN010000103.1"/>
</dbReference>
<name>A0A2U1FSI0_9PORP</name>
<evidence type="ECO:0000313" key="6">
    <source>
        <dbReference type="EMBL" id="PVZ15134.1"/>
    </source>
</evidence>
<organism evidence="6 7">
    <name type="scientific">Porphyromonas loveana</name>
    <dbReference type="NCBI Taxonomy" id="1884669"/>
    <lineage>
        <taxon>Bacteria</taxon>
        <taxon>Pseudomonadati</taxon>
        <taxon>Bacteroidota</taxon>
        <taxon>Bacteroidia</taxon>
        <taxon>Bacteroidales</taxon>
        <taxon>Porphyromonadaceae</taxon>
        <taxon>Porphyromonas</taxon>
    </lineage>
</organism>
<keyword evidence="1" id="KW-0808">Transferase</keyword>
<dbReference type="InterPro" id="IPR029035">
    <property type="entry name" value="DHS-like_NAD/FAD-binding_dom"/>
</dbReference>
<comment type="caution">
    <text evidence="6">The sequence shown here is derived from an EMBL/GenBank/DDBJ whole genome shotgun (WGS) entry which is preliminary data.</text>
</comment>
<evidence type="ECO:0000256" key="3">
    <source>
        <dbReference type="HAMAP-Rule" id="MF_01121"/>
    </source>
</evidence>
<dbReference type="InterPro" id="IPR026590">
    <property type="entry name" value="Ssirtuin_cat_dom"/>
</dbReference>
<protein>
    <recommendedName>
        <fullName evidence="3">NAD-dependent protein deacylase</fullName>
        <ecNumber evidence="3">2.3.1.286</ecNumber>
    </recommendedName>
    <alternativeName>
        <fullName evidence="3">Regulatory protein SIR2 homolog</fullName>
    </alternativeName>
</protein>
<keyword evidence="3" id="KW-0963">Cytoplasm</keyword>
<dbReference type="OrthoDB" id="9800582at2"/>
<dbReference type="GO" id="GO:0036054">
    <property type="term" value="F:protein-malonyllysine demalonylase activity"/>
    <property type="evidence" value="ECO:0007669"/>
    <property type="project" value="InterPro"/>
</dbReference>
<evidence type="ECO:0000259" key="5">
    <source>
        <dbReference type="PROSITE" id="PS50305"/>
    </source>
</evidence>
<evidence type="ECO:0000256" key="2">
    <source>
        <dbReference type="ARBA" id="ARBA00023027"/>
    </source>
</evidence>
<reference evidence="6 7" key="1">
    <citation type="submission" date="2018-04" db="EMBL/GenBank/DDBJ databases">
        <title>Genomic Encyclopedia of Type Strains, Phase IV (KMG-IV): sequencing the most valuable type-strain genomes for metagenomic binning, comparative biology and taxonomic classification.</title>
        <authorList>
            <person name="Goeker M."/>
        </authorList>
    </citation>
    <scope>NUCLEOTIDE SEQUENCE [LARGE SCALE GENOMIC DNA]</scope>
    <source>
        <strain evidence="6 7">DSM 28520</strain>
    </source>
</reference>
<comment type="catalytic activity">
    <reaction evidence="3">
        <text>N(6)-succinyl-L-lysyl-[protein] + NAD(+) + H2O = 2''-O-succinyl-ADP-D-ribose + nicotinamide + L-lysyl-[protein]</text>
        <dbReference type="Rhea" id="RHEA:47668"/>
        <dbReference type="Rhea" id="RHEA-COMP:9752"/>
        <dbReference type="Rhea" id="RHEA-COMP:11877"/>
        <dbReference type="ChEBI" id="CHEBI:15377"/>
        <dbReference type="ChEBI" id="CHEBI:17154"/>
        <dbReference type="ChEBI" id="CHEBI:29969"/>
        <dbReference type="ChEBI" id="CHEBI:57540"/>
        <dbReference type="ChEBI" id="CHEBI:87830"/>
        <dbReference type="ChEBI" id="CHEBI:87832"/>
    </reaction>
</comment>
<comment type="function">
    <text evidence="3">NAD-dependent lysine deacetylase and desuccinylase that specifically removes acetyl and succinyl groups on target proteins. Modulates the activities of several proteins which are inactive in their acylated form.</text>
</comment>
<dbReference type="SUPFAM" id="SSF52467">
    <property type="entry name" value="DHS-like NAD/FAD-binding domain"/>
    <property type="match status" value="1"/>
</dbReference>
<dbReference type="InterPro" id="IPR027546">
    <property type="entry name" value="Sirtuin_class_III"/>
</dbReference>
<sequence length="234" mass="26007">MKKKRIVVLSGAGMSAESGISTFRDSNGLWENYPVEDVASIDGFHRNPALVLKFYNARRRDYLGCHPNAGHIGLAEMEREYDMRIVTQNVDDLHEQAGSTSVIHLHGELMKNRSVATDTILYPVDPAQPDLHVGDLAPDGFQLRPFIVWFGEAVPMIEPAIKEVSEADILVVIGTSLNVYPAAGLLNYAPHNCPIYLIDPKPVHSTSRQDIRYIQATATEGVRLLRQALQEADY</sequence>
<feature type="binding site" evidence="3">
    <location>
        <position position="55"/>
    </location>
    <ligand>
        <name>substrate</name>
    </ligand>
</feature>
<dbReference type="GO" id="GO:0017136">
    <property type="term" value="F:histone deacetylase activity, NAD-dependent"/>
    <property type="evidence" value="ECO:0007669"/>
    <property type="project" value="TreeGrafter"/>
</dbReference>
<keyword evidence="7" id="KW-1185">Reference proteome</keyword>
<dbReference type="EC" id="2.3.1.286" evidence="3"/>
<feature type="binding site" evidence="3">
    <location>
        <position position="58"/>
    </location>
    <ligand>
        <name>substrate</name>
    </ligand>
</feature>
<comment type="subcellular location">
    <subcellularLocation>
        <location evidence="3">Cytoplasm</location>
    </subcellularLocation>
</comment>
<feature type="binding site" evidence="3">
    <location>
        <begin position="88"/>
        <end position="91"/>
    </location>
    <ligand>
        <name>NAD(+)</name>
        <dbReference type="ChEBI" id="CHEBI:57540"/>
    </ligand>
</feature>
<dbReference type="HAMAP" id="MF_01121">
    <property type="entry name" value="Sirtuin_ClassIII"/>
    <property type="match status" value="1"/>
</dbReference>
<comment type="similarity">
    <text evidence="3">Belongs to the sirtuin family. Class III subfamily.</text>
</comment>
<dbReference type="InterPro" id="IPR050134">
    <property type="entry name" value="NAD-dep_sirtuin_deacylases"/>
</dbReference>
<dbReference type="PROSITE" id="PS50305">
    <property type="entry name" value="SIRTUIN"/>
    <property type="match status" value="1"/>
</dbReference>
<dbReference type="EMBL" id="QEKY01000001">
    <property type="protein sequence ID" value="PVZ15134.1"/>
    <property type="molecule type" value="Genomic_DNA"/>
</dbReference>
<keyword evidence="2 3" id="KW-0520">NAD</keyword>
<dbReference type="GO" id="GO:0036055">
    <property type="term" value="F:protein-succinyllysine desuccinylase activity"/>
    <property type="evidence" value="ECO:0007669"/>
    <property type="project" value="UniProtKB-UniRule"/>
</dbReference>
<comment type="catalytic activity">
    <reaction evidence="3">
        <text>N(6)-acetyl-L-lysyl-[protein] + NAD(+) + H2O = 2''-O-acetyl-ADP-D-ribose + nicotinamide + L-lysyl-[protein]</text>
        <dbReference type="Rhea" id="RHEA:43636"/>
        <dbReference type="Rhea" id="RHEA-COMP:9752"/>
        <dbReference type="Rhea" id="RHEA-COMP:10731"/>
        <dbReference type="ChEBI" id="CHEBI:15377"/>
        <dbReference type="ChEBI" id="CHEBI:17154"/>
        <dbReference type="ChEBI" id="CHEBI:29969"/>
        <dbReference type="ChEBI" id="CHEBI:57540"/>
        <dbReference type="ChEBI" id="CHEBI:61930"/>
        <dbReference type="ChEBI" id="CHEBI:83767"/>
        <dbReference type="EC" id="2.3.1.286"/>
    </reaction>
</comment>
<proteinExistence type="inferred from homology"/>
<gene>
    <name evidence="3" type="primary">cobB</name>
    <name evidence="6" type="ORF">C7382_10165</name>
</gene>
<comment type="caution">
    <text evidence="3 4">Lacks conserved residue(s) required for the propagation of feature annotation.</text>
</comment>
<dbReference type="PANTHER" id="PTHR11085:SF4">
    <property type="entry name" value="NAD-DEPENDENT PROTEIN DEACYLASE"/>
    <property type="match status" value="1"/>
</dbReference>
<evidence type="ECO:0000256" key="4">
    <source>
        <dbReference type="PROSITE-ProRule" id="PRU00236"/>
    </source>
</evidence>
<dbReference type="Proteomes" id="UP000245462">
    <property type="component" value="Unassembled WGS sequence"/>
</dbReference>
<dbReference type="Gene3D" id="3.30.1600.10">
    <property type="entry name" value="SIR2/SIRT2 'Small Domain"/>
    <property type="match status" value="1"/>
</dbReference>
<comment type="domain">
    <text evidence="3">2 residues (Tyr-55 and Arg-58) present in a large hydrophobic pocket are probably involved in substrate specificity. They are important for desuccinylation activity, but dispensable for deacetylation activity.</text>
</comment>
<feature type="binding site" evidence="3">
    <location>
        <begin position="11"/>
        <end position="30"/>
    </location>
    <ligand>
        <name>NAD(+)</name>
        <dbReference type="ChEBI" id="CHEBI:57540"/>
    </ligand>
</feature>